<dbReference type="Pfam" id="PF02170">
    <property type="entry name" value="PAZ"/>
    <property type="match status" value="1"/>
</dbReference>
<accession>A0A336LEG7</accession>
<dbReference type="InterPro" id="IPR014811">
    <property type="entry name" value="ArgoL1"/>
</dbReference>
<dbReference type="EMBL" id="UFQS01003653">
    <property type="protein sequence ID" value="SSX15824.1"/>
    <property type="molecule type" value="Genomic_DNA"/>
</dbReference>
<reference evidence="4" key="1">
    <citation type="submission" date="2018-04" db="EMBL/GenBank/DDBJ databases">
        <authorList>
            <person name="Go L.Y."/>
            <person name="Mitchell J.A."/>
        </authorList>
    </citation>
    <scope>NUCLEOTIDE SEQUENCE</scope>
    <source>
        <tissue evidence="4">Whole organism</tissue>
    </source>
</reference>
<feature type="compositionally biased region" description="Basic and acidic residues" evidence="1">
    <location>
        <begin position="91"/>
        <end position="105"/>
    </location>
</feature>
<evidence type="ECO:0000259" key="3">
    <source>
        <dbReference type="PROSITE" id="PS50822"/>
    </source>
</evidence>
<dbReference type="GO" id="GO:0034587">
    <property type="term" value="P:piRNA processing"/>
    <property type="evidence" value="ECO:0007669"/>
    <property type="project" value="UniProtKB-ARBA"/>
</dbReference>
<evidence type="ECO:0000313" key="4">
    <source>
        <dbReference type="EMBL" id="SSX15824.1"/>
    </source>
</evidence>
<feature type="compositionally biased region" description="Basic residues" evidence="1">
    <location>
        <begin position="1"/>
        <end position="10"/>
    </location>
</feature>
<dbReference type="GO" id="GO:0003723">
    <property type="term" value="F:RNA binding"/>
    <property type="evidence" value="ECO:0007669"/>
    <property type="project" value="InterPro"/>
</dbReference>
<dbReference type="EMBL" id="UFQT01003653">
    <property type="protein sequence ID" value="SSX35170.1"/>
    <property type="molecule type" value="Genomic_DNA"/>
</dbReference>
<dbReference type="Gene3D" id="2.170.260.10">
    <property type="entry name" value="paz domain"/>
    <property type="match status" value="1"/>
</dbReference>
<dbReference type="AlphaFoldDB" id="A0A336LEG7"/>
<dbReference type="PROSITE" id="PS50822">
    <property type="entry name" value="PIWI"/>
    <property type="match status" value="1"/>
</dbReference>
<dbReference type="SMART" id="SM00950">
    <property type="entry name" value="Piwi"/>
    <property type="match status" value="1"/>
</dbReference>
<dbReference type="InterPro" id="IPR036085">
    <property type="entry name" value="PAZ_dom_sf"/>
</dbReference>
<feature type="region of interest" description="Disordered" evidence="1">
    <location>
        <begin position="70"/>
        <end position="118"/>
    </location>
</feature>
<evidence type="ECO:0000259" key="2">
    <source>
        <dbReference type="PROSITE" id="PS50821"/>
    </source>
</evidence>
<dbReference type="Pfam" id="PF08699">
    <property type="entry name" value="ArgoL1"/>
    <property type="match status" value="1"/>
</dbReference>
<evidence type="ECO:0000256" key="1">
    <source>
        <dbReference type="SAM" id="MobiDB-lite"/>
    </source>
</evidence>
<feature type="compositionally biased region" description="Basic and acidic residues" evidence="1">
    <location>
        <begin position="45"/>
        <end position="58"/>
    </location>
</feature>
<dbReference type="InterPro" id="IPR003165">
    <property type="entry name" value="Piwi"/>
</dbReference>
<dbReference type="CDD" id="cd04657">
    <property type="entry name" value="Piwi_ago-like"/>
    <property type="match status" value="1"/>
</dbReference>
<sequence>MGKNKNKKKNIGNLEAGGSSDPQVQGQEVGFTSGDRPPKGAWKLKLKEKPQMETLEKSASELSINVAAVNQEPTKIKPVSMTANQGQGETSEERPPKGAWKLDPKKGKKQKSQIKGENKLSVDVEMDDFVKVKQEIKSVESLSNQQSSDVKNIDVQQKDLISYYPGRESVTKSGDIKKMQQISVNYLPLNIDALPNIIYQHGITFNPERPKKFLLPAFRLMIQNNFPTLINKVAFDGAKSFYAMQKLPDQTFPALEVASPDGTGRNKEFEVSIQFATEIDMRVIKNYIDYEGPTNIQQAIQAFDVVLKSAFSQQGLIRYKSSVFKIPERKIPLADNFELIIGLYQSFVMGERPLLNVDVSHKAFPSKVDNLHDFYKQKCDQNYRKLNELLKGLNLVYTSPFEAGNKKTYKFNEVKGPADKEKFKDDKDNKWKTIEDYYRDKKIKLKNPKAPVIHVGPRDKNILIPMEFLSIPEGQTLNGKAPESCTREMVKQSATSTDERKRRIMELLQFINHEGIATIASFGIKIRKDFIQVLSHILNPPELLYKAVGPNNPVVHISKPGEWRLMNEQFLIPCHSKGGNDSIKWGILVLEVGTAMHRVNEFGVNIVKMARQMGVKLEDYNSYNVEINSTLNDLDDTFKSFLNDNFKLLFVIISKDPKHGDAQRSSVKQSSELCVGIMTQCIVSSTIDSQRNRPSTLQNIMLKVNEKLGGTNHRIADSSTVNSLKPNIMVIGADVTHPSPDQSKIPSVAGIVASYDQFCVRYRSTIQIQLPKEEIIQNFEEIVTSSLQYYQSKNKRFPEHILYYRDGVSEGQFKKVEESELRAIKAACNRMNVPGIKITVIIVQKRHHTRFFPKKAGDQKFNNVIPGTVVDSEIVDSNRLWQFFMVSHIAIQGVARPTKYVIIYDDSGISNKDLQEFTFNLCHLYARCNRSVSYVAPTYYAHLLAARGKDYIKG</sequence>
<feature type="region of interest" description="Disordered" evidence="1">
    <location>
        <begin position="1"/>
        <end position="58"/>
    </location>
</feature>
<dbReference type="InterPro" id="IPR036397">
    <property type="entry name" value="RNaseH_sf"/>
</dbReference>
<dbReference type="InterPro" id="IPR032474">
    <property type="entry name" value="Argonaute_N"/>
</dbReference>
<evidence type="ECO:0000313" key="5">
    <source>
        <dbReference type="EMBL" id="SSX35170.1"/>
    </source>
</evidence>
<dbReference type="GO" id="GO:0035194">
    <property type="term" value="P:regulatory ncRNA-mediated post-transcriptional gene silencing"/>
    <property type="evidence" value="ECO:0007669"/>
    <property type="project" value="UniProtKB-ARBA"/>
</dbReference>
<dbReference type="Gene3D" id="3.30.420.10">
    <property type="entry name" value="Ribonuclease H-like superfamily/Ribonuclease H"/>
    <property type="match status" value="1"/>
</dbReference>
<feature type="domain" description="PAZ" evidence="2">
    <location>
        <begin position="366"/>
        <end position="473"/>
    </location>
</feature>
<dbReference type="SMART" id="SM01163">
    <property type="entry name" value="DUF1785"/>
    <property type="match status" value="1"/>
</dbReference>
<dbReference type="PANTHER" id="PTHR22891">
    <property type="entry name" value="EUKARYOTIC TRANSLATION INITIATION FACTOR 2C"/>
    <property type="match status" value="1"/>
</dbReference>
<gene>
    <name evidence="4" type="primary">CSON009265</name>
</gene>
<dbReference type="InterPro" id="IPR012337">
    <property type="entry name" value="RNaseH-like_sf"/>
</dbReference>
<dbReference type="PROSITE" id="PS50821">
    <property type="entry name" value="PAZ"/>
    <property type="match status" value="1"/>
</dbReference>
<feature type="domain" description="Piwi" evidence="3">
    <location>
        <begin position="648"/>
        <end position="953"/>
    </location>
</feature>
<dbReference type="OMA" id="AAPCHKK"/>
<dbReference type="SUPFAM" id="SSF101690">
    <property type="entry name" value="PAZ domain"/>
    <property type="match status" value="1"/>
</dbReference>
<dbReference type="SUPFAM" id="SSF53098">
    <property type="entry name" value="Ribonuclease H-like"/>
    <property type="match status" value="1"/>
</dbReference>
<dbReference type="Gene3D" id="3.40.50.2300">
    <property type="match status" value="1"/>
</dbReference>
<dbReference type="VEuPathDB" id="VectorBase:CSON009265"/>
<reference evidence="5" key="2">
    <citation type="submission" date="2018-07" db="EMBL/GenBank/DDBJ databases">
        <authorList>
            <person name="Quirk P.G."/>
            <person name="Krulwich T.A."/>
        </authorList>
    </citation>
    <scope>NUCLEOTIDE SEQUENCE</scope>
</reference>
<dbReference type="InterPro" id="IPR045246">
    <property type="entry name" value="Piwi_ago-like"/>
</dbReference>
<dbReference type="InterPro" id="IPR003100">
    <property type="entry name" value="PAZ_dom"/>
</dbReference>
<organism evidence="4">
    <name type="scientific">Culicoides sonorensis</name>
    <name type="common">Biting midge</name>
    <dbReference type="NCBI Taxonomy" id="179676"/>
    <lineage>
        <taxon>Eukaryota</taxon>
        <taxon>Metazoa</taxon>
        <taxon>Ecdysozoa</taxon>
        <taxon>Arthropoda</taxon>
        <taxon>Hexapoda</taxon>
        <taxon>Insecta</taxon>
        <taxon>Pterygota</taxon>
        <taxon>Neoptera</taxon>
        <taxon>Endopterygota</taxon>
        <taxon>Diptera</taxon>
        <taxon>Nematocera</taxon>
        <taxon>Chironomoidea</taxon>
        <taxon>Ceratopogonidae</taxon>
        <taxon>Ceratopogoninae</taxon>
        <taxon>Culicoides</taxon>
        <taxon>Monoculicoides</taxon>
    </lineage>
</organism>
<dbReference type="GO" id="GO:0004521">
    <property type="term" value="F:RNA endonuclease activity"/>
    <property type="evidence" value="ECO:0007669"/>
    <property type="project" value="UniProtKB-ARBA"/>
</dbReference>
<protein>
    <submittedName>
        <fullName evidence="4">CSON009265 protein</fullName>
    </submittedName>
</protein>
<dbReference type="GO" id="GO:0005737">
    <property type="term" value="C:cytoplasm"/>
    <property type="evidence" value="ECO:0007669"/>
    <property type="project" value="UniProtKB-ARBA"/>
</dbReference>
<name>A0A336LEG7_CULSO</name>
<dbReference type="Pfam" id="PF16486">
    <property type="entry name" value="ArgoN"/>
    <property type="match status" value="1"/>
</dbReference>
<dbReference type="Pfam" id="PF02171">
    <property type="entry name" value="Piwi"/>
    <property type="match status" value="1"/>
</dbReference>
<proteinExistence type="predicted"/>
<dbReference type="CDD" id="cd02846">
    <property type="entry name" value="PAZ_argonaute_like"/>
    <property type="match status" value="1"/>
</dbReference>